<reference evidence="3" key="2">
    <citation type="submission" date="2015-01" db="EMBL/GenBank/DDBJ databases">
        <title>Evolutionary Origins and Diversification of the Mycorrhizal Mutualists.</title>
        <authorList>
            <consortium name="DOE Joint Genome Institute"/>
            <consortium name="Mycorrhizal Genomics Consortium"/>
            <person name="Kohler A."/>
            <person name="Kuo A."/>
            <person name="Nagy L.G."/>
            <person name="Floudas D."/>
            <person name="Copeland A."/>
            <person name="Barry K.W."/>
            <person name="Cichocki N."/>
            <person name="Veneault-Fourrey C."/>
            <person name="LaButti K."/>
            <person name="Lindquist E.A."/>
            <person name="Lipzen A."/>
            <person name="Lundell T."/>
            <person name="Morin E."/>
            <person name="Murat C."/>
            <person name="Riley R."/>
            <person name="Ohm R."/>
            <person name="Sun H."/>
            <person name="Tunlid A."/>
            <person name="Henrissat B."/>
            <person name="Grigoriev I.V."/>
            <person name="Hibbett D.S."/>
            <person name="Martin F."/>
        </authorList>
    </citation>
    <scope>NUCLEOTIDE SEQUENCE [LARGE SCALE GENOMIC DNA]</scope>
    <source>
        <strain evidence="3">UH-Slu-Lm8-n1</strain>
    </source>
</reference>
<evidence type="ECO:0000256" key="1">
    <source>
        <dbReference type="SAM" id="MobiDB-lite"/>
    </source>
</evidence>
<dbReference type="OrthoDB" id="2687325at2759"/>
<dbReference type="AlphaFoldDB" id="A0A0D0AT20"/>
<name>A0A0D0AT20_9AGAM</name>
<feature type="compositionally biased region" description="Polar residues" evidence="1">
    <location>
        <begin position="31"/>
        <end position="40"/>
    </location>
</feature>
<evidence type="ECO:0000313" key="2">
    <source>
        <dbReference type="EMBL" id="KIK35088.1"/>
    </source>
</evidence>
<evidence type="ECO:0000313" key="3">
    <source>
        <dbReference type="Proteomes" id="UP000054485"/>
    </source>
</evidence>
<organism evidence="2 3">
    <name type="scientific">Suillus luteus UH-Slu-Lm8-n1</name>
    <dbReference type="NCBI Taxonomy" id="930992"/>
    <lineage>
        <taxon>Eukaryota</taxon>
        <taxon>Fungi</taxon>
        <taxon>Dikarya</taxon>
        <taxon>Basidiomycota</taxon>
        <taxon>Agaricomycotina</taxon>
        <taxon>Agaricomycetes</taxon>
        <taxon>Agaricomycetidae</taxon>
        <taxon>Boletales</taxon>
        <taxon>Suillineae</taxon>
        <taxon>Suillaceae</taxon>
        <taxon>Suillus</taxon>
    </lineage>
</organism>
<dbReference type="Proteomes" id="UP000054485">
    <property type="component" value="Unassembled WGS sequence"/>
</dbReference>
<reference evidence="2 3" key="1">
    <citation type="submission" date="2014-04" db="EMBL/GenBank/DDBJ databases">
        <authorList>
            <consortium name="DOE Joint Genome Institute"/>
            <person name="Kuo A."/>
            <person name="Ruytinx J."/>
            <person name="Rineau F."/>
            <person name="Colpaert J."/>
            <person name="Kohler A."/>
            <person name="Nagy L.G."/>
            <person name="Floudas D."/>
            <person name="Copeland A."/>
            <person name="Barry K.W."/>
            <person name="Cichocki N."/>
            <person name="Veneault-Fourrey C."/>
            <person name="LaButti K."/>
            <person name="Lindquist E.A."/>
            <person name="Lipzen A."/>
            <person name="Lundell T."/>
            <person name="Morin E."/>
            <person name="Murat C."/>
            <person name="Sun H."/>
            <person name="Tunlid A."/>
            <person name="Henrissat B."/>
            <person name="Grigoriev I.V."/>
            <person name="Hibbett D.S."/>
            <person name="Martin F."/>
            <person name="Nordberg H.P."/>
            <person name="Cantor M.N."/>
            <person name="Hua S.X."/>
        </authorList>
    </citation>
    <scope>NUCLEOTIDE SEQUENCE [LARGE SCALE GENOMIC DNA]</scope>
    <source>
        <strain evidence="2 3">UH-Slu-Lm8-n1</strain>
    </source>
</reference>
<accession>A0A0D0AT20</accession>
<dbReference type="EMBL" id="KN835663">
    <property type="protein sequence ID" value="KIK35088.1"/>
    <property type="molecule type" value="Genomic_DNA"/>
</dbReference>
<dbReference type="HOGENOM" id="CLU_1741785_0_0_1"/>
<sequence length="150" mass="16598">MSRPVTEDSTSNTDYWKRLRINCSRSISRFRSEGATSGNSDESRAIPDLTTSSTDSESPCIVSPSVSLSSFEVVTPLVAGEDLYCESDLPSSLTQPCLKIDVDLKKYHDQPQDLTCCITRTHGFPNSYGGFSDVWRCKLDSFPRNGIKVC</sequence>
<keyword evidence="3" id="KW-1185">Reference proteome</keyword>
<protein>
    <submittedName>
        <fullName evidence="2">Uncharacterized protein</fullName>
    </submittedName>
</protein>
<gene>
    <name evidence="2" type="ORF">CY34DRAFT_600270</name>
</gene>
<feature type="region of interest" description="Disordered" evidence="1">
    <location>
        <begin position="31"/>
        <end position="58"/>
    </location>
</feature>
<proteinExistence type="predicted"/>
<dbReference type="InParanoid" id="A0A0D0AT20"/>